<dbReference type="PANTHER" id="PTHR43132">
    <property type="entry name" value="ARSENICAL RESISTANCE OPERON REPRESSOR ARSR-RELATED"/>
    <property type="match status" value="1"/>
</dbReference>
<evidence type="ECO:0000256" key="3">
    <source>
        <dbReference type="ARBA" id="ARBA00023163"/>
    </source>
</evidence>
<keyword evidence="1" id="KW-0805">Transcription regulation</keyword>
<dbReference type="InterPro" id="IPR036388">
    <property type="entry name" value="WH-like_DNA-bd_sf"/>
</dbReference>
<dbReference type="InterPro" id="IPR001845">
    <property type="entry name" value="HTH_ArsR_DNA-bd_dom"/>
</dbReference>
<dbReference type="PRINTS" id="PR00778">
    <property type="entry name" value="HTHARSR"/>
</dbReference>
<dbReference type="InterPro" id="IPR011991">
    <property type="entry name" value="ArsR-like_HTH"/>
</dbReference>
<proteinExistence type="predicted"/>
<dbReference type="SUPFAM" id="SSF46785">
    <property type="entry name" value="Winged helix' DNA-binding domain"/>
    <property type="match status" value="1"/>
</dbReference>
<dbReference type="CDD" id="cd00090">
    <property type="entry name" value="HTH_ARSR"/>
    <property type="match status" value="1"/>
</dbReference>
<dbReference type="SMART" id="SM00226">
    <property type="entry name" value="LMWPc"/>
    <property type="match status" value="1"/>
</dbReference>
<sequence>MSGNAQGESAASHGHAMPRDVAESVAPVVRAMADPLRLQIVSALAGAPGGRLAAGDVASLTELAAPTVSHHLRSLREAGVVTAERRGTWIFYSLAPGMDRVASSLLDALARAASAPHPADDVDEPTRLDVDAALSHAVERLVARFPQLSPDVVRLVVRESGTALARTATVTTHLPVLAERFAVQRLEDLLAAAAAEGATSPADGAAPREADGGAAPAPGVPTRPRVLFVCTANAGRSQLAAALLRRLTGDAVVVRSAGSLPAARIHATVEPLLAELLGPEAEEPFPKPLTDDAVRAADVVVTMGCGDATPVLAGKRYEDWPVGDPAMASPDGVRAIHDDLAARVAALAAELLPAAPTGTER</sequence>
<dbReference type="PROSITE" id="PS50987">
    <property type="entry name" value="HTH_ARSR_2"/>
    <property type="match status" value="1"/>
</dbReference>
<dbReference type="PANTHER" id="PTHR43132:SF6">
    <property type="entry name" value="HTH-TYPE TRANSCRIPTIONAL REPRESSOR CZRA"/>
    <property type="match status" value="1"/>
</dbReference>
<accession>A0A021VQT2</accession>
<keyword evidence="3" id="KW-0804">Transcription</keyword>
<dbReference type="AlphaFoldDB" id="A0A021VQT2"/>
<dbReference type="EMBL" id="AXCW01000090">
    <property type="protein sequence ID" value="EYR63483.1"/>
    <property type="molecule type" value="Genomic_DNA"/>
</dbReference>
<dbReference type="InterPro" id="IPR051011">
    <property type="entry name" value="Metal_resp_trans_reg"/>
</dbReference>
<dbReference type="InterPro" id="IPR036390">
    <property type="entry name" value="WH_DNA-bd_sf"/>
</dbReference>
<dbReference type="Proteomes" id="UP000019753">
    <property type="component" value="Unassembled WGS sequence"/>
</dbReference>
<comment type="caution">
    <text evidence="6">The sequence shown here is derived from an EMBL/GenBank/DDBJ whole genome shotgun (WGS) entry which is preliminary data.</text>
</comment>
<keyword evidence="7" id="KW-1185">Reference proteome</keyword>
<dbReference type="NCBIfam" id="NF033788">
    <property type="entry name" value="HTH_metalloreg"/>
    <property type="match status" value="1"/>
</dbReference>
<dbReference type="Pfam" id="PF21234">
    <property type="entry name" value="Phosphatase-like_N"/>
    <property type="match status" value="1"/>
</dbReference>
<evidence type="ECO:0000313" key="6">
    <source>
        <dbReference type="EMBL" id="EYR63483.1"/>
    </source>
</evidence>
<name>A0A021VQT2_9CELL</name>
<evidence type="ECO:0000256" key="2">
    <source>
        <dbReference type="ARBA" id="ARBA00023125"/>
    </source>
</evidence>
<dbReference type="InterPro" id="IPR048716">
    <property type="entry name" value="Phosphatase-like_N"/>
</dbReference>
<reference evidence="6 7" key="1">
    <citation type="submission" date="2014-01" db="EMBL/GenBank/DDBJ databases">
        <title>Actinotalea ferrariae CF5-4.</title>
        <authorList>
            <person name="Chen F."/>
            <person name="Li Y."/>
            <person name="Wang G."/>
        </authorList>
    </citation>
    <scope>NUCLEOTIDE SEQUENCE [LARGE SCALE GENOMIC DNA]</scope>
    <source>
        <strain evidence="6 7">CF5-4</strain>
    </source>
</reference>
<feature type="domain" description="HTH arsR-type" evidence="5">
    <location>
        <begin position="17"/>
        <end position="116"/>
    </location>
</feature>
<dbReference type="SMART" id="SM00418">
    <property type="entry name" value="HTH_ARSR"/>
    <property type="match status" value="1"/>
</dbReference>
<feature type="region of interest" description="Disordered" evidence="4">
    <location>
        <begin position="198"/>
        <end position="219"/>
    </location>
</feature>
<evidence type="ECO:0000256" key="4">
    <source>
        <dbReference type="SAM" id="MobiDB-lite"/>
    </source>
</evidence>
<dbReference type="InterPro" id="IPR023485">
    <property type="entry name" value="Ptyr_pPase"/>
</dbReference>
<dbReference type="GO" id="GO:0003700">
    <property type="term" value="F:DNA-binding transcription factor activity"/>
    <property type="evidence" value="ECO:0007669"/>
    <property type="project" value="InterPro"/>
</dbReference>
<dbReference type="SUPFAM" id="SSF52788">
    <property type="entry name" value="Phosphotyrosine protein phosphatases I"/>
    <property type="match status" value="1"/>
</dbReference>
<evidence type="ECO:0000256" key="1">
    <source>
        <dbReference type="ARBA" id="ARBA00023015"/>
    </source>
</evidence>
<evidence type="ECO:0000313" key="7">
    <source>
        <dbReference type="Proteomes" id="UP000019753"/>
    </source>
</evidence>
<dbReference type="NCBIfam" id="NF046112">
    <property type="entry name" value="MSMEG_6209_Nter"/>
    <property type="match status" value="1"/>
</dbReference>
<keyword evidence="2" id="KW-0238">DNA-binding</keyword>
<dbReference type="InterPro" id="IPR036196">
    <property type="entry name" value="Ptyr_pPase_sf"/>
</dbReference>
<evidence type="ECO:0000259" key="5">
    <source>
        <dbReference type="PROSITE" id="PS50987"/>
    </source>
</evidence>
<dbReference type="Gene3D" id="1.10.8.1060">
    <property type="entry name" value="Corynebacterium glutamicum thioredoxin-dependent arsenate reductase, N-terminal domain"/>
    <property type="match status" value="1"/>
</dbReference>
<protein>
    <submittedName>
        <fullName evidence="6">ArsR family transcriptional regulator</fullName>
    </submittedName>
</protein>
<dbReference type="RefSeq" id="WP_052022783.1">
    <property type="nucleotide sequence ID" value="NZ_AXCW01000090.1"/>
</dbReference>
<organism evidence="6 7">
    <name type="scientific">Actinotalea ferrariae CF5-4</name>
    <dbReference type="NCBI Taxonomy" id="948458"/>
    <lineage>
        <taxon>Bacteria</taxon>
        <taxon>Bacillati</taxon>
        <taxon>Actinomycetota</taxon>
        <taxon>Actinomycetes</taxon>
        <taxon>Micrococcales</taxon>
        <taxon>Cellulomonadaceae</taxon>
        <taxon>Actinotalea</taxon>
    </lineage>
</organism>
<dbReference type="Gene3D" id="3.40.50.2300">
    <property type="match status" value="1"/>
</dbReference>
<gene>
    <name evidence="6" type="ORF">N866_20280</name>
</gene>
<dbReference type="GO" id="GO:0003677">
    <property type="term" value="F:DNA binding"/>
    <property type="evidence" value="ECO:0007669"/>
    <property type="project" value="UniProtKB-KW"/>
</dbReference>
<dbReference type="OrthoDB" id="9799372at2"/>
<dbReference type="Pfam" id="PF01451">
    <property type="entry name" value="LMWPc"/>
    <property type="match status" value="1"/>
</dbReference>
<dbReference type="Gene3D" id="1.10.10.10">
    <property type="entry name" value="Winged helix-like DNA-binding domain superfamily/Winged helix DNA-binding domain"/>
    <property type="match status" value="1"/>
</dbReference>
<dbReference type="Pfam" id="PF01022">
    <property type="entry name" value="HTH_5"/>
    <property type="match status" value="1"/>
</dbReference>